<dbReference type="FunCoup" id="A0A402D2Y9">
    <property type="interactions" value="5"/>
</dbReference>
<dbReference type="OrthoDB" id="1123107at2"/>
<dbReference type="KEGG" id="ccot:CCAX7_003840"/>
<dbReference type="GO" id="GO:0006355">
    <property type="term" value="P:regulation of DNA-templated transcription"/>
    <property type="evidence" value="ECO:0007669"/>
    <property type="project" value="InterPro"/>
</dbReference>
<dbReference type="InterPro" id="IPR036388">
    <property type="entry name" value="WH-like_DNA-bd_sf"/>
</dbReference>
<dbReference type="SUPFAM" id="SSF46894">
    <property type="entry name" value="C-terminal effector domain of the bipartite response regulators"/>
    <property type="match status" value="1"/>
</dbReference>
<keyword evidence="3" id="KW-0804">Transcription</keyword>
<evidence type="ECO:0000256" key="2">
    <source>
        <dbReference type="ARBA" id="ARBA00023125"/>
    </source>
</evidence>
<dbReference type="Pfam" id="PF00196">
    <property type="entry name" value="GerE"/>
    <property type="match status" value="1"/>
</dbReference>
<sequence>MAAMSVPSNAVLAQQSPVVGDDQQNVKLTKREIEVLTHVIQGKSSREVADTLFVSKRTVDFHLANVYDKLHVSNRVQAFRRATRLGLIPYEAQFAD</sequence>
<gene>
    <name evidence="4" type="ORF">CCAX7_003840</name>
</gene>
<keyword evidence="1" id="KW-0805">Transcription regulation</keyword>
<dbReference type="PRINTS" id="PR00038">
    <property type="entry name" value="HTHLUXR"/>
</dbReference>
<dbReference type="InterPro" id="IPR000792">
    <property type="entry name" value="Tscrpt_reg_LuxR_C"/>
</dbReference>
<dbReference type="SMART" id="SM00421">
    <property type="entry name" value="HTH_LUXR"/>
    <property type="match status" value="1"/>
</dbReference>
<dbReference type="PANTHER" id="PTHR44688">
    <property type="entry name" value="DNA-BINDING TRANSCRIPTIONAL ACTIVATOR DEVR_DOSR"/>
    <property type="match status" value="1"/>
</dbReference>
<reference evidence="4 5" key="1">
    <citation type="journal article" date="2019" name="Int. J. Syst. Evol. Microbiol.">
        <title>Capsulimonas corticalis gen. nov., sp. nov., an aerobic capsulated bacterium, of a novel bacterial order, Capsulimonadales ord. nov., of the class Armatimonadia of the phylum Armatimonadetes.</title>
        <authorList>
            <person name="Li J."/>
            <person name="Kudo C."/>
            <person name="Tonouchi A."/>
        </authorList>
    </citation>
    <scope>NUCLEOTIDE SEQUENCE [LARGE SCALE GENOMIC DNA]</scope>
    <source>
        <strain evidence="4 5">AX-7</strain>
    </source>
</reference>
<proteinExistence type="predicted"/>
<dbReference type="PROSITE" id="PS00622">
    <property type="entry name" value="HTH_LUXR_1"/>
    <property type="match status" value="1"/>
</dbReference>
<dbReference type="Proteomes" id="UP000287394">
    <property type="component" value="Chromosome"/>
</dbReference>
<dbReference type="EMBL" id="AP025739">
    <property type="protein sequence ID" value="BDI28333.1"/>
    <property type="molecule type" value="Genomic_DNA"/>
</dbReference>
<dbReference type="GO" id="GO:0003677">
    <property type="term" value="F:DNA binding"/>
    <property type="evidence" value="ECO:0007669"/>
    <property type="project" value="UniProtKB-KW"/>
</dbReference>
<dbReference type="Gene3D" id="1.10.10.10">
    <property type="entry name" value="Winged helix-like DNA-binding domain superfamily/Winged helix DNA-binding domain"/>
    <property type="match status" value="1"/>
</dbReference>
<organism evidence="4 5">
    <name type="scientific">Capsulimonas corticalis</name>
    <dbReference type="NCBI Taxonomy" id="2219043"/>
    <lineage>
        <taxon>Bacteria</taxon>
        <taxon>Bacillati</taxon>
        <taxon>Armatimonadota</taxon>
        <taxon>Armatimonadia</taxon>
        <taxon>Capsulimonadales</taxon>
        <taxon>Capsulimonadaceae</taxon>
        <taxon>Capsulimonas</taxon>
    </lineage>
</organism>
<dbReference type="CDD" id="cd06170">
    <property type="entry name" value="LuxR_C_like"/>
    <property type="match status" value="1"/>
</dbReference>
<dbReference type="RefSeq" id="WP_119323917.1">
    <property type="nucleotide sequence ID" value="NZ_AP025739.1"/>
</dbReference>
<keyword evidence="2" id="KW-0238">DNA-binding</keyword>
<dbReference type="PANTHER" id="PTHR44688:SF16">
    <property type="entry name" value="DNA-BINDING TRANSCRIPTIONAL ACTIVATOR DEVR_DOSR"/>
    <property type="match status" value="1"/>
</dbReference>
<keyword evidence="5" id="KW-1185">Reference proteome</keyword>
<evidence type="ECO:0000256" key="3">
    <source>
        <dbReference type="ARBA" id="ARBA00023163"/>
    </source>
</evidence>
<evidence type="ECO:0000313" key="4">
    <source>
        <dbReference type="EMBL" id="BDI28333.1"/>
    </source>
</evidence>
<evidence type="ECO:0000256" key="1">
    <source>
        <dbReference type="ARBA" id="ARBA00023015"/>
    </source>
</evidence>
<dbReference type="AlphaFoldDB" id="A0A402D2Y9"/>
<dbReference type="PROSITE" id="PS50043">
    <property type="entry name" value="HTH_LUXR_2"/>
    <property type="match status" value="1"/>
</dbReference>
<dbReference type="InterPro" id="IPR016032">
    <property type="entry name" value="Sig_transdc_resp-reg_C-effctor"/>
</dbReference>
<protein>
    <submittedName>
        <fullName evidence="4">Uncharacterized protein</fullName>
    </submittedName>
</protein>
<evidence type="ECO:0000313" key="5">
    <source>
        <dbReference type="Proteomes" id="UP000287394"/>
    </source>
</evidence>
<accession>A0A402D2Y9</accession>
<name>A0A402D2Y9_9BACT</name>